<sequence length="156" mass="17805">RTELRDSFLCLSELDIPPTNEERRGCFLCDEVVFAVAHCLPRTPRAALKVCHWNIGEAAAIRDMPKASVFDAYVLPKLYVKLHYCVSCAIHSKVVRNGPQDTQKDQTPPPQFRPAVEAAQPPPKPMFCDNDRTGRKRRRILFYSFNKENEMDAKDA</sequence>
<dbReference type="EMBL" id="JBBHLL010000047">
    <property type="protein sequence ID" value="KAK7824232.1"/>
    <property type="molecule type" value="Genomic_DNA"/>
</dbReference>
<dbReference type="InterPro" id="IPR000892">
    <property type="entry name" value="Ribosomal_eS26"/>
</dbReference>
<keyword evidence="7" id="KW-1185">Reference proteome</keyword>
<dbReference type="PANTHER" id="PTHR12538:SF0">
    <property type="entry name" value="40S RIBOSOMAL PROTEIN S26"/>
    <property type="match status" value="1"/>
</dbReference>
<protein>
    <recommendedName>
        <fullName evidence="4">40S ribosomal protein S26</fullName>
    </recommendedName>
</protein>
<keyword evidence="3 4" id="KW-0687">Ribonucleoprotein</keyword>
<dbReference type="AlphaFoldDB" id="A0AAW0JCC7"/>
<feature type="region of interest" description="Disordered" evidence="5">
    <location>
        <begin position="97"/>
        <end position="131"/>
    </location>
</feature>
<organism evidence="6 7">
    <name type="scientific">Myodes glareolus</name>
    <name type="common">Bank vole</name>
    <name type="synonym">Clethrionomys glareolus</name>
    <dbReference type="NCBI Taxonomy" id="447135"/>
    <lineage>
        <taxon>Eukaryota</taxon>
        <taxon>Metazoa</taxon>
        <taxon>Chordata</taxon>
        <taxon>Craniata</taxon>
        <taxon>Vertebrata</taxon>
        <taxon>Euteleostomi</taxon>
        <taxon>Mammalia</taxon>
        <taxon>Eutheria</taxon>
        <taxon>Euarchontoglires</taxon>
        <taxon>Glires</taxon>
        <taxon>Rodentia</taxon>
        <taxon>Myomorpha</taxon>
        <taxon>Muroidea</taxon>
        <taxon>Cricetidae</taxon>
        <taxon>Arvicolinae</taxon>
        <taxon>Myodes</taxon>
    </lineage>
</organism>
<comment type="caution">
    <text evidence="6">The sequence shown here is derived from an EMBL/GenBank/DDBJ whole genome shotgun (WGS) entry which is preliminary data.</text>
</comment>
<dbReference type="Gene3D" id="3.30.1740.20">
    <property type="entry name" value="Ribosomal protein S26e"/>
    <property type="match status" value="1"/>
</dbReference>
<dbReference type="PROSITE" id="PS00733">
    <property type="entry name" value="RIBOSOMAL_S26E"/>
    <property type="match status" value="1"/>
</dbReference>
<proteinExistence type="inferred from homology"/>
<evidence type="ECO:0000256" key="5">
    <source>
        <dbReference type="SAM" id="MobiDB-lite"/>
    </source>
</evidence>
<gene>
    <name evidence="6" type="ORF">U0070_001703</name>
</gene>
<dbReference type="GO" id="GO:0006412">
    <property type="term" value="P:translation"/>
    <property type="evidence" value="ECO:0007669"/>
    <property type="project" value="InterPro"/>
</dbReference>
<feature type="non-terminal residue" evidence="6">
    <location>
        <position position="1"/>
    </location>
</feature>
<evidence type="ECO:0000256" key="2">
    <source>
        <dbReference type="ARBA" id="ARBA00022980"/>
    </source>
</evidence>
<comment type="similarity">
    <text evidence="1 4">Belongs to the eukaryotic ribosomal protein eS26 family.</text>
</comment>
<name>A0AAW0JCC7_MYOGA</name>
<dbReference type="GO" id="GO:0022627">
    <property type="term" value="C:cytosolic small ribosomal subunit"/>
    <property type="evidence" value="ECO:0007669"/>
    <property type="project" value="TreeGrafter"/>
</dbReference>
<dbReference type="InterPro" id="IPR038551">
    <property type="entry name" value="Ribosomal_eS26_sf"/>
</dbReference>
<dbReference type="InterPro" id="IPR047864">
    <property type="entry name" value="Ribosomal_eS26_CS"/>
</dbReference>
<keyword evidence="2 4" id="KW-0689">Ribosomal protein</keyword>
<dbReference type="GO" id="GO:0003735">
    <property type="term" value="F:structural constituent of ribosome"/>
    <property type="evidence" value="ECO:0007669"/>
    <property type="project" value="InterPro"/>
</dbReference>
<evidence type="ECO:0000256" key="1">
    <source>
        <dbReference type="ARBA" id="ARBA00008596"/>
    </source>
</evidence>
<evidence type="ECO:0000313" key="6">
    <source>
        <dbReference type="EMBL" id="KAK7824232.1"/>
    </source>
</evidence>
<accession>A0AAW0JCC7</accession>
<evidence type="ECO:0000256" key="3">
    <source>
        <dbReference type="ARBA" id="ARBA00023274"/>
    </source>
</evidence>
<evidence type="ECO:0000313" key="7">
    <source>
        <dbReference type="Proteomes" id="UP001488838"/>
    </source>
</evidence>
<dbReference type="GO" id="GO:0003729">
    <property type="term" value="F:mRNA binding"/>
    <property type="evidence" value="ECO:0007669"/>
    <property type="project" value="TreeGrafter"/>
</dbReference>
<evidence type="ECO:0000256" key="4">
    <source>
        <dbReference type="RuleBase" id="RU363128"/>
    </source>
</evidence>
<reference evidence="6 7" key="1">
    <citation type="journal article" date="2023" name="bioRxiv">
        <title>Conserved and derived expression patterns and positive selection on dental genes reveal complex evolutionary context of ever-growing rodent molars.</title>
        <authorList>
            <person name="Calamari Z.T."/>
            <person name="Song A."/>
            <person name="Cohen E."/>
            <person name="Akter M."/>
            <person name="Roy R.D."/>
            <person name="Hallikas O."/>
            <person name="Christensen M.M."/>
            <person name="Li P."/>
            <person name="Marangoni P."/>
            <person name="Jernvall J."/>
            <person name="Klein O.D."/>
        </authorList>
    </citation>
    <scope>NUCLEOTIDE SEQUENCE [LARGE SCALE GENOMIC DNA]</scope>
    <source>
        <strain evidence="6">V071</strain>
    </source>
</reference>
<dbReference type="Proteomes" id="UP001488838">
    <property type="component" value="Unassembled WGS sequence"/>
</dbReference>
<dbReference type="PANTHER" id="PTHR12538">
    <property type="entry name" value="40S RIBOSOMAL PROTEIN S26"/>
    <property type="match status" value="1"/>
</dbReference>
<dbReference type="Pfam" id="PF01283">
    <property type="entry name" value="Ribosomal_S26e"/>
    <property type="match status" value="1"/>
</dbReference>